<keyword evidence="1" id="KW-0732">Signal</keyword>
<dbReference type="EMBL" id="GHWJ01010039">
    <property type="protein sequence ID" value="NOV42776.1"/>
    <property type="molecule type" value="Transcribed_RNA"/>
</dbReference>
<feature type="chain" id="PRO_5026700098" evidence="1">
    <location>
        <begin position="19"/>
        <end position="107"/>
    </location>
</feature>
<evidence type="ECO:0000313" key="2">
    <source>
        <dbReference type="EMBL" id="NOV42776.1"/>
    </source>
</evidence>
<proteinExistence type="predicted"/>
<protein>
    <submittedName>
        <fullName evidence="2">Putative secreted protein ovary overexpressed</fullName>
    </submittedName>
</protein>
<organism evidence="2">
    <name type="scientific">Rhipicephalus microplus</name>
    <name type="common">Cattle tick</name>
    <name type="synonym">Boophilus microplus</name>
    <dbReference type="NCBI Taxonomy" id="6941"/>
    <lineage>
        <taxon>Eukaryota</taxon>
        <taxon>Metazoa</taxon>
        <taxon>Ecdysozoa</taxon>
        <taxon>Arthropoda</taxon>
        <taxon>Chelicerata</taxon>
        <taxon>Arachnida</taxon>
        <taxon>Acari</taxon>
        <taxon>Parasitiformes</taxon>
        <taxon>Ixodida</taxon>
        <taxon>Ixodoidea</taxon>
        <taxon>Ixodidae</taxon>
        <taxon>Rhipicephalinae</taxon>
        <taxon>Rhipicephalus</taxon>
        <taxon>Boophilus</taxon>
    </lineage>
</organism>
<reference evidence="2" key="1">
    <citation type="submission" date="2019-09" db="EMBL/GenBank/DDBJ databases">
        <title>Organ-specific transcriptomic study of the physiology of the cattle tick, Rhipicephalus microplus.</title>
        <authorList>
            <person name="Tirloni L."/>
            <person name="Braz G."/>
            <person name="Gandara A.C.P."/>
            <person name="Sabadin G.A."/>
            <person name="da Silva R.M."/>
            <person name="Guizzo M.G."/>
            <person name="Machado J.A."/>
            <person name="Costa E.P."/>
            <person name="Gomes H.F."/>
            <person name="Moraes J."/>
            <person name="Mota M.B.S."/>
            <person name="Mesquita R.D."/>
            <person name="Alvarenga P.H."/>
            <person name="Alves F."/>
            <person name="Seixas A."/>
            <person name="da Fonseca R.N."/>
            <person name="Fogaca A."/>
            <person name="Logullo C."/>
            <person name="Tanaka A."/>
            <person name="Daffre S."/>
            <person name="Termignoni C."/>
            <person name="Vaz I.S.Jr."/>
            <person name="Oliveira P.L."/>
            <person name="Ribeiro J.M."/>
        </authorList>
    </citation>
    <scope>NUCLEOTIDE SEQUENCE</scope>
    <source>
        <strain evidence="2">Porto Alegre</strain>
    </source>
</reference>
<name>A0A6M2D9N0_RHIMP</name>
<sequence length="107" mass="11422">MFCFFFFFFCSSSSSTSTDTSTPSSFAVSKEASNGCSLEAAFSFPTSTSSISVWFKPGISVLLTIMVSSEALLPYTSDDKSSFISVVNEGDQLSREDVGESPTLLSS</sequence>
<dbReference type="AlphaFoldDB" id="A0A6M2D9N0"/>
<evidence type="ECO:0000256" key="1">
    <source>
        <dbReference type="SAM" id="SignalP"/>
    </source>
</evidence>
<accession>A0A6M2D9N0</accession>
<feature type="signal peptide" evidence="1">
    <location>
        <begin position="1"/>
        <end position="18"/>
    </location>
</feature>